<feature type="domain" description="Histidine kinase" evidence="5">
    <location>
        <begin position="180"/>
        <end position="398"/>
    </location>
</feature>
<reference evidence="6 7" key="1">
    <citation type="submission" date="2018-10" db="EMBL/GenBank/DDBJ databases">
        <title>Butyricimonas faecalis sp. nov., isolated from human faeces and emended description of the genus Butyricimonas.</title>
        <authorList>
            <person name="Le Roy T."/>
            <person name="Van der Smissen P."/>
            <person name="Paquot A."/>
            <person name="Delzenne N."/>
            <person name="Muccioli G."/>
            <person name="Collet J.-F."/>
            <person name="Cani P.D."/>
        </authorList>
    </citation>
    <scope>NUCLEOTIDE SEQUENCE [LARGE SCALE GENOMIC DNA]</scope>
    <source>
        <strain evidence="6 7">H184</strain>
    </source>
</reference>
<dbReference type="GO" id="GO:0000155">
    <property type="term" value="F:phosphorelay sensor kinase activity"/>
    <property type="evidence" value="ECO:0007669"/>
    <property type="project" value="InterPro"/>
</dbReference>
<dbReference type="Proteomes" id="UP000270673">
    <property type="component" value="Chromosome"/>
</dbReference>
<dbReference type="PROSITE" id="PS50109">
    <property type="entry name" value="HIS_KIN"/>
    <property type="match status" value="1"/>
</dbReference>
<evidence type="ECO:0000256" key="2">
    <source>
        <dbReference type="ARBA" id="ARBA00012438"/>
    </source>
</evidence>
<dbReference type="EC" id="2.7.13.3" evidence="2"/>
<evidence type="ECO:0000256" key="3">
    <source>
        <dbReference type="ARBA" id="ARBA00022553"/>
    </source>
</evidence>
<dbReference type="Pfam" id="PF02518">
    <property type="entry name" value="HATPase_c"/>
    <property type="match status" value="1"/>
</dbReference>
<dbReference type="SUPFAM" id="SSF47384">
    <property type="entry name" value="Homodimeric domain of signal transducing histidine kinase"/>
    <property type="match status" value="1"/>
</dbReference>
<dbReference type="PRINTS" id="PR00344">
    <property type="entry name" value="BCTRLSENSOR"/>
</dbReference>
<organism evidence="6 7">
    <name type="scientific">Butyricimonas faecalis</name>
    <dbReference type="NCBI Taxonomy" id="2093856"/>
    <lineage>
        <taxon>Bacteria</taxon>
        <taxon>Pseudomonadati</taxon>
        <taxon>Bacteroidota</taxon>
        <taxon>Bacteroidia</taxon>
        <taxon>Bacteroidales</taxon>
        <taxon>Odoribacteraceae</taxon>
        <taxon>Butyricimonas</taxon>
    </lineage>
</organism>
<evidence type="ECO:0000256" key="1">
    <source>
        <dbReference type="ARBA" id="ARBA00000085"/>
    </source>
</evidence>
<dbReference type="InterPro" id="IPR036097">
    <property type="entry name" value="HisK_dim/P_sf"/>
</dbReference>
<evidence type="ECO:0000259" key="5">
    <source>
        <dbReference type="PROSITE" id="PS50109"/>
    </source>
</evidence>
<dbReference type="InterPro" id="IPR003594">
    <property type="entry name" value="HATPase_dom"/>
</dbReference>
<dbReference type="PANTHER" id="PTHR43547">
    <property type="entry name" value="TWO-COMPONENT HISTIDINE KINASE"/>
    <property type="match status" value="1"/>
</dbReference>
<dbReference type="InterPro" id="IPR036890">
    <property type="entry name" value="HATPase_C_sf"/>
</dbReference>
<dbReference type="Gene3D" id="1.10.287.130">
    <property type="match status" value="1"/>
</dbReference>
<keyword evidence="7" id="KW-1185">Reference proteome</keyword>
<gene>
    <name evidence="6" type="ORF">D8S85_01155</name>
</gene>
<protein>
    <recommendedName>
        <fullName evidence="2">histidine kinase</fullName>
        <ecNumber evidence="2">2.7.13.3</ecNumber>
    </recommendedName>
</protein>
<keyword evidence="4" id="KW-0812">Transmembrane</keyword>
<dbReference type="CDD" id="cd00082">
    <property type="entry name" value="HisKA"/>
    <property type="match status" value="1"/>
</dbReference>
<dbReference type="AlphaFoldDB" id="A0A3S9VP58"/>
<sequence>MKHDLRIIGYITFTIFILLWINQLFSGIKLYETVKTRWQIHMDSIIESVIPPYMELLQTDSVQKQTHLLSTLDSALRVQTPNAVHFAIAQLDSTRQTIAKFRGNQTRTSDITRGKIYPINNSSRESLAIYYNFPISFFLERSWQDLLTIVALTLLLILGLLYLSHAQQHLSRLQEEMIKQVVHDWKTPLASIITLTELIEKKSIAEDDEKGRMKIRLIQEEASQLKTSSQQLLKTLSGLAHLNINRDEFNLKNEILSLFEKQHLANHGQKNIQLNLRYLVESETIYASHFYLLGALQNILDNAVKYSGDTPQITVICYQKRGTFVIEIRDNGPGIPKKQQKYIFNKYYQANKNSTGKKGYGLGLNYVYNVIKAHKGKITVDSPPGKGCTFTIYLRKWKKK</sequence>
<feature type="transmembrane region" description="Helical" evidence="4">
    <location>
        <begin position="146"/>
        <end position="163"/>
    </location>
</feature>
<evidence type="ECO:0000256" key="4">
    <source>
        <dbReference type="SAM" id="Phobius"/>
    </source>
</evidence>
<keyword evidence="3" id="KW-0597">Phosphoprotein</keyword>
<keyword evidence="4" id="KW-0472">Membrane</keyword>
<dbReference type="InterPro" id="IPR004358">
    <property type="entry name" value="Sig_transdc_His_kin-like_C"/>
</dbReference>
<dbReference type="RefSeq" id="WP_106624436.1">
    <property type="nucleotide sequence ID" value="NZ_CP032819.1"/>
</dbReference>
<dbReference type="CDD" id="cd00075">
    <property type="entry name" value="HATPase"/>
    <property type="match status" value="1"/>
</dbReference>
<dbReference type="EMBL" id="CP032819">
    <property type="protein sequence ID" value="AZS28295.1"/>
    <property type="molecule type" value="Genomic_DNA"/>
</dbReference>
<proteinExistence type="predicted"/>
<name>A0A3S9VP58_9BACT</name>
<accession>A0A3S9VP58</accession>
<dbReference type="Gene3D" id="3.30.565.10">
    <property type="entry name" value="Histidine kinase-like ATPase, C-terminal domain"/>
    <property type="match status" value="1"/>
</dbReference>
<dbReference type="KEGG" id="buy:D8S85_01155"/>
<comment type="catalytic activity">
    <reaction evidence="1">
        <text>ATP + protein L-histidine = ADP + protein N-phospho-L-histidine.</text>
        <dbReference type="EC" id="2.7.13.3"/>
    </reaction>
</comment>
<dbReference type="InterPro" id="IPR005467">
    <property type="entry name" value="His_kinase_dom"/>
</dbReference>
<keyword evidence="6" id="KW-0808">Transferase</keyword>
<dbReference type="SMART" id="SM00387">
    <property type="entry name" value="HATPase_c"/>
    <property type="match status" value="1"/>
</dbReference>
<keyword evidence="6" id="KW-0418">Kinase</keyword>
<evidence type="ECO:0000313" key="6">
    <source>
        <dbReference type="EMBL" id="AZS28295.1"/>
    </source>
</evidence>
<evidence type="ECO:0000313" key="7">
    <source>
        <dbReference type="Proteomes" id="UP000270673"/>
    </source>
</evidence>
<keyword evidence="4" id="KW-1133">Transmembrane helix</keyword>
<dbReference type="Pfam" id="PF00512">
    <property type="entry name" value="HisKA"/>
    <property type="match status" value="1"/>
</dbReference>
<dbReference type="InterPro" id="IPR003661">
    <property type="entry name" value="HisK_dim/P_dom"/>
</dbReference>
<dbReference type="OrthoDB" id="1112780at2"/>
<feature type="transmembrane region" description="Helical" evidence="4">
    <location>
        <begin position="7"/>
        <end position="25"/>
    </location>
</feature>
<dbReference type="SUPFAM" id="SSF55874">
    <property type="entry name" value="ATPase domain of HSP90 chaperone/DNA topoisomerase II/histidine kinase"/>
    <property type="match status" value="1"/>
</dbReference>
<dbReference type="PANTHER" id="PTHR43547:SF2">
    <property type="entry name" value="HYBRID SIGNAL TRANSDUCTION HISTIDINE KINASE C"/>
    <property type="match status" value="1"/>
</dbReference>